<comment type="caution">
    <text evidence="1">The sequence shown here is derived from an EMBL/GenBank/DDBJ whole genome shotgun (WGS) entry which is preliminary data.</text>
</comment>
<dbReference type="EMBL" id="CABVMM010000002">
    <property type="protein sequence ID" value="VVU99530.1"/>
    <property type="molecule type" value="Genomic_DNA"/>
</dbReference>
<organism evidence="1 2">
    <name type="scientific">Mesonia oceanica</name>
    <dbReference type="NCBI Taxonomy" id="2687242"/>
    <lineage>
        <taxon>Bacteria</taxon>
        <taxon>Pseudomonadati</taxon>
        <taxon>Bacteroidota</taxon>
        <taxon>Flavobacteriia</taxon>
        <taxon>Flavobacteriales</taxon>
        <taxon>Flavobacteriaceae</taxon>
        <taxon>Mesonia</taxon>
    </lineage>
</organism>
<accession>A0AC61Y4V5</accession>
<evidence type="ECO:0000313" key="2">
    <source>
        <dbReference type="Proteomes" id="UP000356253"/>
    </source>
</evidence>
<evidence type="ECO:0000313" key="1">
    <source>
        <dbReference type="EMBL" id="VVU99530.1"/>
    </source>
</evidence>
<reference evidence="1" key="1">
    <citation type="submission" date="2019-09" db="EMBL/GenBank/DDBJ databases">
        <authorList>
            <person name="Rodrigo-Torres L."/>
            <person name="Arahal R. D."/>
            <person name="Lucena T."/>
        </authorList>
    </citation>
    <scope>NUCLEOTIDE SEQUENCE</scope>
    <source>
        <strain evidence="1">ISS653</strain>
    </source>
</reference>
<sequence length="260" mass="27742">MAEERQGISPYSYVQNNPLNRIDPTGMLDESVQGPTDWYEDKDGNIIFVPVSREIEGYENIGSWTNVAADKNLRLNEDGTATNVDSGTQYGPDSEIMVTNDHSVSTIRSGFEDGAAKTYGVNVGGALGGGIGISFGYAEDATGNGGLYFTFSGNIGLGGDFGPDLGKALPNNKNSSVLIGDLVGTEYSHNFSIGPLGIDSGGTVQSNVKGLGLMNFDNYGKNYNGYLYGKGGLSSFSSNYLQEPGLGYMFSKDKTWVWDF</sequence>
<keyword evidence="2" id="KW-1185">Reference proteome</keyword>
<proteinExistence type="predicted"/>
<gene>
    <name evidence="1" type="ORF">FVB9532_00784</name>
</gene>
<name>A0AC61Y4V5_9FLAO</name>
<dbReference type="Proteomes" id="UP000356253">
    <property type="component" value="Unassembled WGS sequence"/>
</dbReference>
<protein>
    <submittedName>
        <fullName evidence="1">Uncharacterized protein</fullName>
    </submittedName>
</protein>